<keyword evidence="10" id="KW-1185">Reference proteome</keyword>
<dbReference type="HAMAP" id="MF_01265">
    <property type="entry name" value="NadX"/>
    <property type="match status" value="1"/>
</dbReference>
<keyword evidence="5 6" id="KW-0520">NAD</keyword>
<protein>
    <recommendedName>
        <fullName evidence="6">L-aspartate dehydrogenase</fullName>
        <ecNumber evidence="6">1.4.1.21</ecNumber>
    </recommendedName>
</protein>
<keyword evidence="3 6" id="KW-0521">NADP</keyword>
<dbReference type="GO" id="GO:0033735">
    <property type="term" value="F:aspartate dehydrogenase [NAD(P)+] activity"/>
    <property type="evidence" value="ECO:0007669"/>
    <property type="project" value="UniProtKB-EC"/>
</dbReference>
<dbReference type="GO" id="GO:0051287">
    <property type="term" value="F:NAD binding"/>
    <property type="evidence" value="ECO:0007669"/>
    <property type="project" value="UniProtKB-UniRule"/>
</dbReference>
<dbReference type="InterPro" id="IPR002811">
    <property type="entry name" value="Asp_DH"/>
</dbReference>
<dbReference type="PANTHER" id="PTHR31873:SF6">
    <property type="entry name" value="ASPARTATE DEHYDROGENASE DOMAIN-CONTAINING PROTEIN"/>
    <property type="match status" value="1"/>
</dbReference>
<evidence type="ECO:0000313" key="9">
    <source>
        <dbReference type="EMBL" id="PJJ57196.1"/>
    </source>
</evidence>
<dbReference type="Pfam" id="PF01958">
    <property type="entry name" value="Asp_DH_C"/>
    <property type="match status" value="1"/>
</dbReference>
<dbReference type="InterPro" id="IPR020626">
    <property type="entry name" value="Asp_DH_prok"/>
</dbReference>
<comment type="function">
    <text evidence="6">Specifically catalyzes the NAD or NADP-dependent dehydrogenation of L-aspartate to iminoaspartate.</text>
</comment>
<dbReference type="InterPro" id="IPR036291">
    <property type="entry name" value="NAD(P)-bd_dom_sf"/>
</dbReference>
<feature type="active site" evidence="6">
    <location>
        <position position="217"/>
    </location>
</feature>
<dbReference type="GO" id="GO:0016639">
    <property type="term" value="F:oxidoreductase activity, acting on the CH-NH2 group of donors, NAD or NADP as acceptor"/>
    <property type="evidence" value="ECO:0007669"/>
    <property type="project" value="UniProtKB-UniRule"/>
</dbReference>
<accession>A0A2M9BGX9</accession>
<dbReference type="GO" id="GO:0009435">
    <property type="term" value="P:NAD+ biosynthetic process"/>
    <property type="evidence" value="ECO:0007669"/>
    <property type="project" value="UniProtKB-UniRule"/>
</dbReference>
<dbReference type="SUPFAM" id="SSF55347">
    <property type="entry name" value="Glyceraldehyde-3-phosphate dehydrogenase-like, C-terminal domain"/>
    <property type="match status" value="1"/>
</dbReference>
<organism evidence="9 10">
    <name type="scientific">Mumia flava</name>
    <dbReference type="NCBI Taxonomy" id="1348852"/>
    <lineage>
        <taxon>Bacteria</taxon>
        <taxon>Bacillati</taxon>
        <taxon>Actinomycetota</taxon>
        <taxon>Actinomycetes</taxon>
        <taxon>Propionibacteriales</taxon>
        <taxon>Nocardioidaceae</taxon>
        <taxon>Mumia</taxon>
    </lineage>
</organism>
<dbReference type="InterPro" id="IPR011182">
    <property type="entry name" value="L-Asp_DH"/>
</dbReference>
<comment type="caution">
    <text evidence="9">The sequence shown here is derived from an EMBL/GenBank/DDBJ whole genome shotgun (WGS) entry which is preliminary data.</text>
</comment>
<dbReference type="Pfam" id="PF03447">
    <property type="entry name" value="NAD_binding_3"/>
    <property type="match status" value="1"/>
</dbReference>
<keyword evidence="4 6" id="KW-0560">Oxidoreductase</keyword>
<comment type="catalytic activity">
    <reaction evidence="6">
        <text>L-aspartate + NAD(+) + H2O = oxaloacetate + NH4(+) + NADH + H(+)</text>
        <dbReference type="Rhea" id="RHEA:11788"/>
        <dbReference type="ChEBI" id="CHEBI:15377"/>
        <dbReference type="ChEBI" id="CHEBI:15378"/>
        <dbReference type="ChEBI" id="CHEBI:16452"/>
        <dbReference type="ChEBI" id="CHEBI:28938"/>
        <dbReference type="ChEBI" id="CHEBI:29991"/>
        <dbReference type="ChEBI" id="CHEBI:57540"/>
        <dbReference type="ChEBI" id="CHEBI:57945"/>
        <dbReference type="EC" id="1.4.1.21"/>
    </reaction>
</comment>
<evidence type="ECO:0000256" key="6">
    <source>
        <dbReference type="HAMAP-Rule" id="MF_01265"/>
    </source>
</evidence>
<evidence type="ECO:0000256" key="3">
    <source>
        <dbReference type="ARBA" id="ARBA00022857"/>
    </source>
</evidence>
<keyword evidence="2 6" id="KW-0662">Pyridine nucleotide biosynthesis</keyword>
<comment type="miscellaneous">
    <text evidence="6">The iminoaspartate product is unstable in aqueous solution and can decompose to oxaloacetate and ammonia.</text>
</comment>
<feature type="domain" description="Aspartate dehydrogenase" evidence="7">
    <location>
        <begin position="166"/>
        <end position="251"/>
    </location>
</feature>
<comment type="similarity">
    <text evidence="1 6">Belongs to the L-aspartate dehydrogenase family.</text>
</comment>
<dbReference type="InterPro" id="IPR005106">
    <property type="entry name" value="Asp/hSer_DH_NAD-bd"/>
</dbReference>
<dbReference type="PANTHER" id="PTHR31873">
    <property type="entry name" value="L-ASPARTATE DEHYDROGENASE-RELATED"/>
    <property type="match status" value="1"/>
</dbReference>
<name>A0A2M9BGX9_9ACTN</name>
<evidence type="ECO:0000256" key="1">
    <source>
        <dbReference type="ARBA" id="ARBA00008331"/>
    </source>
</evidence>
<comment type="catalytic activity">
    <reaction evidence="6">
        <text>L-aspartate + NADP(+) + H2O = oxaloacetate + NH4(+) + NADPH + H(+)</text>
        <dbReference type="Rhea" id="RHEA:11784"/>
        <dbReference type="ChEBI" id="CHEBI:15377"/>
        <dbReference type="ChEBI" id="CHEBI:15378"/>
        <dbReference type="ChEBI" id="CHEBI:16452"/>
        <dbReference type="ChEBI" id="CHEBI:28938"/>
        <dbReference type="ChEBI" id="CHEBI:29991"/>
        <dbReference type="ChEBI" id="CHEBI:57783"/>
        <dbReference type="ChEBI" id="CHEBI:58349"/>
        <dbReference type="EC" id="1.4.1.21"/>
    </reaction>
</comment>
<evidence type="ECO:0000256" key="5">
    <source>
        <dbReference type="ARBA" id="ARBA00023027"/>
    </source>
</evidence>
<dbReference type="RefSeq" id="WP_211288004.1">
    <property type="nucleotide sequence ID" value="NZ_PGEZ01000001.1"/>
</dbReference>
<comment type="pathway">
    <text evidence="6">Cofactor biosynthesis; NAD(+) biosynthesis; iminoaspartate from L-aspartate (dehydrogenase route): step 1/1.</text>
</comment>
<dbReference type="Gene3D" id="3.40.50.720">
    <property type="entry name" value="NAD(P)-binding Rossmann-like Domain"/>
    <property type="match status" value="1"/>
</dbReference>
<dbReference type="EC" id="1.4.1.21" evidence="6"/>
<evidence type="ECO:0000259" key="7">
    <source>
        <dbReference type="Pfam" id="PF01958"/>
    </source>
</evidence>
<dbReference type="PIRSF" id="PIRSF005227">
    <property type="entry name" value="Asp_dh_NAD_syn"/>
    <property type="match status" value="1"/>
</dbReference>
<evidence type="ECO:0000256" key="4">
    <source>
        <dbReference type="ARBA" id="ARBA00023002"/>
    </source>
</evidence>
<evidence type="ECO:0000256" key="2">
    <source>
        <dbReference type="ARBA" id="ARBA00022642"/>
    </source>
</evidence>
<evidence type="ECO:0000313" key="10">
    <source>
        <dbReference type="Proteomes" id="UP000230842"/>
    </source>
</evidence>
<reference evidence="9 10" key="1">
    <citation type="submission" date="2017-11" db="EMBL/GenBank/DDBJ databases">
        <title>Genomic Encyclopedia of Archaeal and Bacterial Type Strains, Phase II (KMG-II): From Individual Species to Whole Genera.</title>
        <authorList>
            <person name="Goeker M."/>
        </authorList>
    </citation>
    <scope>NUCLEOTIDE SEQUENCE [LARGE SCALE GENOMIC DNA]</scope>
    <source>
        <strain evidence="9 10">DSM 27763</strain>
    </source>
</reference>
<dbReference type="Gene3D" id="3.30.360.10">
    <property type="entry name" value="Dihydrodipicolinate Reductase, domain 2"/>
    <property type="match status" value="1"/>
</dbReference>
<dbReference type="UniPathway" id="UPA00253">
    <property type="reaction ID" value="UER00456"/>
</dbReference>
<dbReference type="GO" id="GO:0050661">
    <property type="term" value="F:NADP binding"/>
    <property type="evidence" value="ECO:0007669"/>
    <property type="project" value="UniProtKB-UniRule"/>
</dbReference>
<proteinExistence type="inferred from homology"/>
<evidence type="ECO:0000259" key="8">
    <source>
        <dbReference type="Pfam" id="PF03447"/>
    </source>
</evidence>
<feature type="domain" description="Aspartate/homoserine dehydrogenase NAD-binding" evidence="8">
    <location>
        <begin position="14"/>
        <end position="107"/>
    </location>
</feature>
<dbReference type="AlphaFoldDB" id="A0A2M9BGX9"/>
<dbReference type="EMBL" id="PGEZ01000001">
    <property type="protein sequence ID" value="PJJ57196.1"/>
    <property type="molecule type" value="Genomic_DNA"/>
</dbReference>
<sequence>MTTSSPTREVAVLGFGSIGSVVADELAAGRVPGARLSCVVGDRARGRVDVPVVDVDEATARADVLIECAGHAALLAHGARILDSGTDLVISSVGALVDRDLRARLDAAGPGRTFLTTGALGGLDLLVAGASAAPFGRVRLTTTKTPSALVQDWMDDPQRDALLGTDAPVVVFRGTAEQAAPLFPRSLNVAATLALMLPESEVEVELVADPAATLVSHVVEADGPVGTYRFEVRNRPSPTNPRTSQVVPYAVLRTLRQALAV</sequence>
<gene>
    <name evidence="6" type="primary">nadX</name>
    <name evidence="9" type="ORF">CLV56_1420</name>
</gene>
<feature type="binding site" evidence="6">
    <location>
        <position position="188"/>
    </location>
    <ligand>
        <name>NAD(+)</name>
        <dbReference type="ChEBI" id="CHEBI:57540"/>
    </ligand>
</feature>
<dbReference type="Proteomes" id="UP000230842">
    <property type="component" value="Unassembled WGS sequence"/>
</dbReference>
<dbReference type="SUPFAM" id="SSF51735">
    <property type="entry name" value="NAD(P)-binding Rossmann-fold domains"/>
    <property type="match status" value="1"/>
</dbReference>
<feature type="binding site" evidence="6">
    <location>
        <position position="119"/>
    </location>
    <ligand>
        <name>NAD(+)</name>
        <dbReference type="ChEBI" id="CHEBI:57540"/>
    </ligand>
</feature>